<feature type="domain" description="N-acetyltransferase" evidence="1">
    <location>
        <begin position="16"/>
        <end position="159"/>
    </location>
</feature>
<dbReference type="PANTHER" id="PTHR43233:SF1">
    <property type="entry name" value="FAMILY N-ACETYLTRANSFERASE, PUTATIVE (AFU_ORTHOLOGUE AFUA_6G03350)-RELATED"/>
    <property type="match status" value="1"/>
</dbReference>
<dbReference type="EMBL" id="AP012319">
    <property type="protein sequence ID" value="BAL85751.1"/>
    <property type="molecule type" value="Genomic_DNA"/>
</dbReference>
<dbReference type="RefSeq" id="WP_014440651.1">
    <property type="nucleotide sequence ID" value="NC_017093.1"/>
</dbReference>
<dbReference type="KEGG" id="ams:AMIS_5310"/>
<reference evidence="2 3" key="1">
    <citation type="submission" date="2012-02" db="EMBL/GenBank/DDBJ databases">
        <title>Complete genome sequence of Actinoplanes missouriensis 431 (= NBRC 102363).</title>
        <authorList>
            <person name="Ohnishi Y."/>
            <person name="Ishikawa J."/>
            <person name="Sekine M."/>
            <person name="Hosoyama A."/>
            <person name="Harada T."/>
            <person name="Narita H."/>
            <person name="Hata T."/>
            <person name="Konno Y."/>
            <person name="Tutikane K."/>
            <person name="Fujita N."/>
            <person name="Horinouchi S."/>
            <person name="Hayakawa M."/>
        </authorList>
    </citation>
    <scope>NUCLEOTIDE SEQUENCE [LARGE SCALE GENOMIC DNA]</scope>
    <source>
        <strain evidence="3">ATCC 14538 / DSM 43046 / CBS 188.64 / JCM 3121 / NBRC 102363 / NCIMB 12654 / NRRL B-3342 / UNCC 431</strain>
    </source>
</reference>
<dbReference type="Gene3D" id="3.40.630.30">
    <property type="match status" value="1"/>
</dbReference>
<dbReference type="AlphaFoldDB" id="I0GYB4"/>
<dbReference type="InterPro" id="IPR016181">
    <property type="entry name" value="Acyl_CoA_acyltransferase"/>
</dbReference>
<dbReference type="STRING" id="512565.AMIS_5310"/>
<dbReference type="InterPro" id="IPR053144">
    <property type="entry name" value="Acetyltransferase_Butenolide"/>
</dbReference>
<evidence type="ECO:0000313" key="2">
    <source>
        <dbReference type="EMBL" id="BAL85751.1"/>
    </source>
</evidence>
<name>I0GYB4_ACTM4</name>
<keyword evidence="3" id="KW-1185">Reference proteome</keyword>
<dbReference type="SUPFAM" id="SSF55729">
    <property type="entry name" value="Acyl-CoA N-acyltransferases (Nat)"/>
    <property type="match status" value="1"/>
</dbReference>
<dbReference type="CDD" id="cd04301">
    <property type="entry name" value="NAT_SF"/>
    <property type="match status" value="1"/>
</dbReference>
<sequence length="178" mass="19930">MGRLPPVTDRKHGQYVLTEDRERVDLDRVHRWLSEESYWAAGRERDIVARSIEGSLPYSILLGDEQVGFARAVTDGATFAWICDVFINPAHRGHGLGTWLVDSILESLAERGILRFLLATRDAHEVYRRSGFEQLAGAHRFMEIDRRPTRNAILGHLADLSARDGQGQREDGVGAGPA</sequence>
<dbReference type="InterPro" id="IPR000182">
    <property type="entry name" value="GNAT_dom"/>
</dbReference>
<dbReference type="OrthoDB" id="3216107at2"/>
<dbReference type="GO" id="GO:0016747">
    <property type="term" value="F:acyltransferase activity, transferring groups other than amino-acyl groups"/>
    <property type="evidence" value="ECO:0007669"/>
    <property type="project" value="InterPro"/>
</dbReference>
<dbReference type="PROSITE" id="PS51186">
    <property type="entry name" value="GNAT"/>
    <property type="match status" value="1"/>
</dbReference>
<dbReference type="Pfam" id="PF00583">
    <property type="entry name" value="Acetyltransf_1"/>
    <property type="match status" value="1"/>
</dbReference>
<dbReference type="PANTHER" id="PTHR43233">
    <property type="entry name" value="FAMILY N-ACETYLTRANSFERASE, PUTATIVE (AFU_ORTHOLOGUE AFUA_6G03350)-RELATED"/>
    <property type="match status" value="1"/>
</dbReference>
<organism evidence="2 3">
    <name type="scientific">Actinoplanes missouriensis (strain ATCC 14538 / DSM 43046 / CBS 188.64 / JCM 3121 / NBRC 102363 / NCIMB 12654 / NRRL B-3342 / UNCC 431)</name>
    <dbReference type="NCBI Taxonomy" id="512565"/>
    <lineage>
        <taxon>Bacteria</taxon>
        <taxon>Bacillati</taxon>
        <taxon>Actinomycetota</taxon>
        <taxon>Actinomycetes</taxon>
        <taxon>Micromonosporales</taxon>
        <taxon>Micromonosporaceae</taxon>
        <taxon>Actinoplanes</taxon>
    </lineage>
</organism>
<keyword evidence="2" id="KW-0808">Transferase</keyword>
<dbReference type="eggNOG" id="COG0454">
    <property type="taxonomic scope" value="Bacteria"/>
</dbReference>
<dbReference type="HOGENOM" id="CLU_086503_2_1_11"/>
<gene>
    <name evidence="2" type="ordered locus">AMIS_5310</name>
</gene>
<dbReference type="Proteomes" id="UP000007882">
    <property type="component" value="Chromosome"/>
</dbReference>
<proteinExistence type="predicted"/>
<evidence type="ECO:0000313" key="3">
    <source>
        <dbReference type="Proteomes" id="UP000007882"/>
    </source>
</evidence>
<protein>
    <submittedName>
        <fullName evidence="2">Putative GCN5-related N-acetyltransferase</fullName>
    </submittedName>
</protein>
<accession>I0GYB4</accession>
<evidence type="ECO:0000259" key="1">
    <source>
        <dbReference type="PROSITE" id="PS51186"/>
    </source>
</evidence>